<organism evidence="2 3">
    <name type="scientific">Aureococcus anophagefferens virus</name>
    <dbReference type="NCBI Taxonomy" id="1474867"/>
    <lineage>
        <taxon>Viruses</taxon>
        <taxon>Varidnaviria</taxon>
        <taxon>Bamfordvirae</taxon>
        <taxon>Nucleocytoviricota</taxon>
        <taxon>Megaviricetes</taxon>
        <taxon>Imitervirales</taxon>
        <taxon>Schizomimiviridae</taxon>
        <taxon>Kratosvirus</taxon>
        <taxon>Kratosvirus quantuckense</taxon>
    </lineage>
</organism>
<feature type="region of interest" description="Disordered" evidence="1">
    <location>
        <begin position="78"/>
        <end position="99"/>
    </location>
</feature>
<dbReference type="KEGG" id="vg:20041720"/>
<sequence length="412" mass="48568">MPGKKWTYTRFIEELEKHGISIVETEEEFNAIVAAEKARDKKGKFEFKLCKFKFIYPDNKIESMQVCSWIKDKDKPTSERKAEKKEKLEARANDPENNSQAIEKKSIERIFEILDEKQDSNIDIKVVGLEGCHVDVAVRIKGSNENISCPIQIKSSNAEEIPQFRMERYKCPEEFKDKYERFGYYENMLTICHNMKIDKFLVIPPHSNDKIPDTCISYSSGVNKEFGVKKDEIYDRIIEYITNYSATLGKPYRELQLICNETCKLEVKHIHLRIDTFSNIFDMKEISGKAVDFIIDDSIKVQEKTVNYTDVSGNSFKFVLKKRDGGGKHQLYAIDDNDFYWFNLADTNYFYVIPSKLLERDGKIRNNLLLHKEFKIQEENKTYNYNDAWTYDFRFDRTKQDDIECLWNLIHS</sequence>
<dbReference type="Gene3D" id="3.40.1350.10">
    <property type="match status" value="1"/>
</dbReference>
<feature type="compositionally biased region" description="Basic and acidic residues" evidence="1">
    <location>
        <begin position="78"/>
        <end position="94"/>
    </location>
</feature>
<dbReference type="EMBL" id="KJ645900">
    <property type="protein sequence ID" value="AII17000.1"/>
    <property type="molecule type" value="Genomic_DNA"/>
</dbReference>
<dbReference type="GeneID" id="20041720"/>
<gene>
    <name evidence="2" type="ORF">AaV_183</name>
</gene>
<evidence type="ECO:0000256" key="1">
    <source>
        <dbReference type="SAM" id="MobiDB-lite"/>
    </source>
</evidence>
<dbReference type="InterPro" id="IPR011856">
    <property type="entry name" value="tRNA_endonuc-like_dom_sf"/>
</dbReference>
<protein>
    <submittedName>
        <fullName evidence="2">Uncharacterized protein</fullName>
    </submittedName>
</protein>
<dbReference type="Proteomes" id="UP000028667">
    <property type="component" value="Segment"/>
</dbReference>
<evidence type="ECO:0000313" key="3">
    <source>
        <dbReference type="Proteomes" id="UP000028667"/>
    </source>
</evidence>
<evidence type="ECO:0000313" key="2">
    <source>
        <dbReference type="EMBL" id="AII17000.1"/>
    </source>
</evidence>
<name>A0A076FG49_9VIRU</name>
<keyword evidence="3" id="KW-1185">Reference proteome</keyword>
<dbReference type="RefSeq" id="YP_009052257.1">
    <property type="nucleotide sequence ID" value="NC_024697.1"/>
</dbReference>
<dbReference type="GO" id="GO:0003676">
    <property type="term" value="F:nucleic acid binding"/>
    <property type="evidence" value="ECO:0007669"/>
    <property type="project" value="InterPro"/>
</dbReference>
<accession>A0A076FG49</accession>
<proteinExistence type="predicted"/>
<reference evidence="2 3" key="1">
    <citation type="journal article" date="2014" name="Virology">
        <title>Genome of brown tide virus (AaV), the little giant of the Megaviridae, elucidates NCLDV genome expansion and host-virus coevolution.</title>
        <authorList>
            <person name="Moniruzzaman M."/>
            <person name="LeCleir G.R."/>
            <person name="Brown C.M."/>
            <person name="Gobler C.J."/>
            <person name="Bidle K.D."/>
            <person name="Wilson W.H."/>
            <person name="Wilhelm S.W."/>
        </authorList>
    </citation>
    <scope>NUCLEOTIDE SEQUENCE [LARGE SCALE GENOMIC DNA]</scope>
    <source>
        <strain evidence="2">BtV-01</strain>
    </source>
</reference>